<gene>
    <name evidence="2" type="ORF">ACFSSE_02535</name>
</gene>
<accession>A0ABW5TNR9</accession>
<dbReference type="Proteomes" id="UP001597546">
    <property type="component" value="Unassembled WGS sequence"/>
</dbReference>
<sequence length="205" mass="23754">MMKKNLALLFALIGWFAVVAQYVLMIENRTENILETSIRFFSFFTILTNILVALYFTLTFFFNAQPQRRFNKPGFITAITIYISIVGLVYQVALRHIWKPTGLQFVVNELLHSLIPILVIGFWYLYEHSKSVKYASIAKWMIYPMVYLVYTLIRGNQSGYYPYPFVDVNSLGLAKVFINSGILISVFFTISLCFVWLGKNYGKNS</sequence>
<feature type="transmembrane region" description="Helical" evidence="1">
    <location>
        <begin position="41"/>
        <end position="62"/>
    </location>
</feature>
<evidence type="ECO:0000256" key="1">
    <source>
        <dbReference type="SAM" id="Phobius"/>
    </source>
</evidence>
<proteinExistence type="predicted"/>
<feature type="transmembrane region" description="Helical" evidence="1">
    <location>
        <begin position="137"/>
        <end position="153"/>
    </location>
</feature>
<evidence type="ECO:0000313" key="3">
    <source>
        <dbReference type="Proteomes" id="UP001597546"/>
    </source>
</evidence>
<organism evidence="2 3">
    <name type="scientific">Pedobacter alpinus</name>
    <dbReference type="NCBI Taxonomy" id="1590643"/>
    <lineage>
        <taxon>Bacteria</taxon>
        <taxon>Pseudomonadati</taxon>
        <taxon>Bacteroidota</taxon>
        <taxon>Sphingobacteriia</taxon>
        <taxon>Sphingobacteriales</taxon>
        <taxon>Sphingobacteriaceae</taxon>
        <taxon>Pedobacter</taxon>
    </lineage>
</organism>
<keyword evidence="1" id="KW-0472">Membrane</keyword>
<feature type="transmembrane region" description="Helical" evidence="1">
    <location>
        <begin position="105"/>
        <end position="125"/>
    </location>
</feature>
<feature type="transmembrane region" description="Helical" evidence="1">
    <location>
        <begin position="173"/>
        <end position="197"/>
    </location>
</feature>
<keyword evidence="3" id="KW-1185">Reference proteome</keyword>
<name>A0ABW5TNR9_9SPHI</name>
<dbReference type="RefSeq" id="WP_379040655.1">
    <property type="nucleotide sequence ID" value="NZ_JBHSKW010000005.1"/>
</dbReference>
<keyword evidence="1" id="KW-0812">Transmembrane</keyword>
<dbReference type="NCBIfam" id="NF038065">
    <property type="entry name" value="Pr6Pr"/>
    <property type="match status" value="1"/>
</dbReference>
<evidence type="ECO:0000313" key="2">
    <source>
        <dbReference type="EMBL" id="MFD2730569.1"/>
    </source>
</evidence>
<dbReference type="InterPro" id="IPR049713">
    <property type="entry name" value="Pr6Pr-like"/>
</dbReference>
<comment type="caution">
    <text evidence="2">The sequence shown here is derived from an EMBL/GenBank/DDBJ whole genome shotgun (WGS) entry which is preliminary data.</text>
</comment>
<reference evidence="3" key="1">
    <citation type="journal article" date="2019" name="Int. J. Syst. Evol. Microbiol.">
        <title>The Global Catalogue of Microorganisms (GCM) 10K type strain sequencing project: providing services to taxonomists for standard genome sequencing and annotation.</title>
        <authorList>
            <consortium name="The Broad Institute Genomics Platform"/>
            <consortium name="The Broad Institute Genome Sequencing Center for Infectious Disease"/>
            <person name="Wu L."/>
            <person name="Ma J."/>
        </authorList>
    </citation>
    <scope>NUCLEOTIDE SEQUENCE [LARGE SCALE GENOMIC DNA]</scope>
    <source>
        <strain evidence="3">KCTC 42456</strain>
    </source>
</reference>
<feature type="transmembrane region" description="Helical" evidence="1">
    <location>
        <begin position="74"/>
        <end position="93"/>
    </location>
</feature>
<protein>
    <submittedName>
        <fullName evidence="2">Pr6Pr family membrane protein</fullName>
    </submittedName>
</protein>
<dbReference type="EMBL" id="JBHULV010000008">
    <property type="protein sequence ID" value="MFD2730569.1"/>
    <property type="molecule type" value="Genomic_DNA"/>
</dbReference>
<keyword evidence="1" id="KW-1133">Transmembrane helix</keyword>